<comment type="caution">
    <text evidence="2">The sequence shown here is derived from an EMBL/GenBank/DDBJ whole genome shotgun (WGS) entry which is preliminary data.</text>
</comment>
<organism evidence="2 3">
    <name type="scientific">Clavispora lusitaniae</name>
    <name type="common">Candida lusitaniae</name>
    <dbReference type="NCBI Taxonomy" id="36911"/>
    <lineage>
        <taxon>Eukaryota</taxon>
        <taxon>Fungi</taxon>
        <taxon>Dikarya</taxon>
        <taxon>Ascomycota</taxon>
        <taxon>Saccharomycotina</taxon>
        <taxon>Pichiomycetes</taxon>
        <taxon>Metschnikowiaceae</taxon>
        <taxon>Clavispora</taxon>
    </lineage>
</organism>
<feature type="compositionally biased region" description="Polar residues" evidence="1">
    <location>
        <begin position="1256"/>
        <end position="1266"/>
    </location>
</feature>
<feature type="compositionally biased region" description="Basic and acidic residues" evidence="1">
    <location>
        <begin position="1301"/>
        <end position="1317"/>
    </location>
</feature>
<dbReference type="GO" id="GO:0005739">
    <property type="term" value="C:mitochondrion"/>
    <property type="evidence" value="ECO:0007669"/>
    <property type="project" value="TreeGrafter"/>
</dbReference>
<dbReference type="Proteomes" id="UP000195602">
    <property type="component" value="Unassembled WGS sequence"/>
</dbReference>
<reference evidence="2 3" key="1">
    <citation type="submission" date="2017-04" db="EMBL/GenBank/DDBJ databases">
        <title>Draft genome of the yeast Clavispora lusitaniae type strain CBS 6936.</title>
        <authorList>
            <person name="Durrens P."/>
            <person name="Klopp C."/>
            <person name="Biteau N."/>
            <person name="Fitton-Ouhabi V."/>
            <person name="Dementhon K."/>
            <person name="Accoceberry I."/>
            <person name="Sherman D.J."/>
            <person name="Noel T."/>
        </authorList>
    </citation>
    <scope>NUCLEOTIDE SEQUENCE [LARGE SCALE GENOMIC DNA]</scope>
    <source>
        <strain evidence="2 3">CBS 6936</strain>
    </source>
</reference>
<evidence type="ECO:0000256" key="1">
    <source>
        <dbReference type="SAM" id="MobiDB-lite"/>
    </source>
</evidence>
<feature type="compositionally biased region" description="Polar residues" evidence="1">
    <location>
        <begin position="629"/>
        <end position="638"/>
    </location>
</feature>
<proteinExistence type="predicted"/>
<feature type="region of interest" description="Disordered" evidence="1">
    <location>
        <begin position="1027"/>
        <end position="1095"/>
    </location>
</feature>
<feature type="region of interest" description="Disordered" evidence="1">
    <location>
        <begin position="1301"/>
        <end position="1382"/>
    </location>
</feature>
<dbReference type="EMBL" id="LYUB02000008">
    <property type="protein sequence ID" value="OVF08339.1"/>
    <property type="molecule type" value="Genomic_DNA"/>
</dbReference>
<dbReference type="KEGG" id="clus:A9F13_08g00231"/>
<feature type="compositionally biased region" description="Low complexity" evidence="1">
    <location>
        <begin position="492"/>
        <end position="509"/>
    </location>
</feature>
<dbReference type="SUPFAM" id="SSF117281">
    <property type="entry name" value="Kelch motif"/>
    <property type="match status" value="1"/>
</dbReference>
<dbReference type="GO" id="GO:0005829">
    <property type="term" value="C:cytosol"/>
    <property type="evidence" value="ECO:0007669"/>
    <property type="project" value="TreeGrafter"/>
</dbReference>
<feature type="compositionally biased region" description="Pro residues" evidence="1">
    <location>
        <begin position="739"/>
        <end position="753"/>
    </location>
</feature>
<dbReference type="PANTHER" id="PTHR43503">
    <property type="entry name" value="MCG48959-RELATED"/>
    <property type="match status" value="1"/>
</dbReference>
<feature type="compositionally biased region" description="Low complexity" evidence="1">
    <location>
        <begin position="1351"/>
        <end position="1375"/>
    </location>
</feature>
<feature type="compositionally biased region" description="Polar residues" evidence="1">
    <location>
        <begin position="719"/>
        <end position="734"/>
    </location>
</feature>
<sequence>MLQLPPTEKDERLNLNVRTGSASVLYNSFVFTFGGITVPLDLSDNVSIENIRTMFSQNVVGSRMKSLSRCVSGELFCLDLINKSWARIDVPLDAPRPKPRMFHELASGRGCIYLFGGLSVSETADADDAPSDLVPMNDLWEFNLEQRSWILLHDGTNPQNKFSIPSPRFCHKMTMIERLPCPKSRDHPGIIIAGGLDSDSKPLYANAIFDLVEKSYLETESPLMFRATSGDKEKDSETGLDQFCATDVNHNVNVNYLNSIIVDFSEEVHSHRHNKDHTHSLKSTSGHNRSTSPQSPEASQGSHSKEQESVLIYSPVYEPEADSILNPLLSFKIGTSFCNGKVLNLQKYKSSEEKLSFQIQRQTIPLRLRYPTGGLFGHNLVITGFLPDDFDISIFIFNKTTGIWSRLNVVCNHEYGTHRFWGGFVWSSHHKVVLLGNYATSKTTSSVRYFSSLITVSLPVTNILASFELANEKTHSVYLNKVVESLDEALSTSSSCDDETSSSVSQSSDQDAEELSAFRLGRKFSTMSRKSDGKAPQNALSFSDYIHYAAPKAKFTKVRSVFPAAAITLGRNAFDRYGDMISDFELISASGDRIPVCLAILVDRWGAYFIRLLSRAYVQAIDHFENEQVRSPSVQGLRSSKSSGTSSIVSKGKSGSNASDDTSPEKTENTHLTMQIPKPTQKETPHFRLPFQDSGSISPQHSRESSVPLVSVDPHRKNSVTSITSEPSLLTSHFSDIPPQLPVPNEPTPPVPATPASYRTSSRKNSSDAHSPRTSLIHTLTALRNIPSNANKSPRASPFASPRGSMSHEPHSFPEPLTRRQSDPSDPSGEQLPKDDTQTHPAQERLSPQKSTDKQNSMDSQNDNDPYGNTNPPGSSKTTHALLNFEHIDPATFQMEPSLIPRKMYVPFGTESLKAFAEYLYTGQVGNRWALHPCALDCLLMARFFEIPHLYDLLCEVLYGIIGRKEAHLVRQGRRFKERYTELAKQGVVPERTSFPMDAYEGLMNTVDDGYLDIALLRKSSSLYVRSDEDERKVKPEKRVDDCAEESHEFGKSESEKPATDASNKEAAVKADPTSPDSPLHKESPHSSDNEWGFSTPLSEFRERRSGPRVRSVFDRVNSAPLSDYYDDDDKEGSAYTTIEQLVSASAPAPSSSVIDMIYESASLCSDMKLMLRALNTRFMQQALERTEEEFKQQETPSATTSEQASSPEGHATPRLSVASTIVLSGPSTPIDPPRAMSQTSGGLGSVRSGSVEARSASQPEISRSPSAFKLTPHKKSEVESNKDVDRRIAQMIKLDEKIKQKLAKRERAQSKKRPDDDVLSLQGDSSRPGLLRKFTRSKQSADMEMSRSVGLSRTESSTSLTSGSSRTSKKGFFGLRKKGRN</sequence>
<feature type="compositionally biased region" description="Low complexity" evidence="1">
    <location>
        <begin position="639"/>
        <end position="656"/>
    </location>
</feature>
<name>A0AA91PZJ6_CLALS</name>
<dbReference type="PANTHER" id="PTHR43503:SF2">
    <property type="entry name" value="NEGATIVE REGULATOR OF SPORULATION MDS3-RELATED"/>
    <property type="match status" value="1"/>
</dbReference>
<feature type="compositionally biased region" description="Basic and acidic residues" evidence="1">
    <location>
        <begin position="1027"/>
        <end position="1069"/>
    </location>
</feature>
<feature type="region of interest" description="Disordered" evidence="1">
    <location>
        <begin position="271"/>
        <end position="306"/>
    </location>
</feature>
<evidence type="ECO:0000313" key="3">
    <source>
        <dbReference type="Proteomes" id="UP000195602"/>
    </source>
</evidence>
<evidence type="ECO:0000313" key="2">
    <source>
        <dbReference type="EMBL" id="OVF08339.1"/>
    </source>
</evidence>
<dbReference type="InterPro" id="IPR015915">
    <property type="entry name" value="Kelch-typ_b-propeller"/>
</dbReference>
<feature type="compositionally biased region" description="Polar residues" evidence="1">
    <location>
        <begin position="281"/>
        <end position="302"/>
    </location>
</feature>
<feature type="compositionally biased region" description="Polar residues" evidence="1">
    <location>
        <begin position="1194"/>
        <end position="1207"/>
    </location>
</feature>
<gene>
    <name evidence="2" type="ORF">A9F13_08g00231</name>
</gene>
<protein>
    <submittedName>
        <fullName evidence="2">Negative regulator of sporulation</fullName>
    </submittedName>
</protein>
<feature type="compositionally biased region" description="Basic and acidic residues" evidence="1">
    <location>
        <begin position="806"/>
        <end position="823"/>
    </location>
</feature>
<dbReference type="GO" id="GO:0045454">
    <property type="term" value="P:cell redox homeostasis"/>
    <property type="evidence" value="ECO:0007669"/>
    <property type="project" value="TreeGrafter"/>
</dbReference>
<feature type="region of interest" description="Disordered" evidence="1">
    <location>
        <begin position="492"/>
        <end position="513"/>
    </location>
</feature>
<dbReference type="Gene3D" id="2.120.10.80">
    <property type="entry name" value="Kelch-type beta propeller"/>
    <property type="match status" value="1"/>
</dbReference>
<feature type="compositionally biased region" description="Polar residues" evidence="1">
    <location>
        <begin position="846"/>
        <end position="879"/>
    </location>
</feature>
<feature type="compositionally biased region" description="Basic and acidic residues" evidence="1">
    <location>
        <begin position="1079"/>
        <end position="1089"/>
    </location>
</feature>
<accession>A0AA91PZJ6</accession>
<feature type="compositionally biased region" description="Basic and acidic residues" evidence="1">
    <location>
        <begin position="1275"/>
        <end position="1286"/>
    </location>
</feature>
<feature type="region of interest" description="Disordered" evidence="1">
    <location>
        <begin position="629"/>
        <end position="879"/>
    </location>
</feature>
<feature type="compositionally biased region" description="Polar residues" evidence="1">
    <location>
        <begin position="1218"/>
        <end position="1228"/>
    </location>
</feature>
<feature type="region of interest" description="Disordered" evidence="1">
    <location>
        <begin position="1186"/>
        <end position="1286"/>
    </location>
</feature>